<organism evidence="2 3">
    <name type="scientific">Oryzihumus leptocrescens</name>
    <dbReference type="NCBI Taxonomy" id="297536"/>
    <lineage>
        <taxon>Bacteria</taxon>
        <taxon>Bacillati</taxon>
        <taxon>Actinomycetota</taxon>
        <taxon>Actinomycetes</taxon>
        <taxon>Micrococcales</taxon>
        <taxon>Intrasporangiaceae</taxon>
        <taxon>Oryzihumus</taxon>
    </lineage>
</organism>
<evidence type="ECO:0000313" key="3">
    <source>
        <dbReference type="Proteomes" id="UP000319514"/>
    </source>
</evidence>
<dbReference type="Proteomes" id="UP000319514">
    <property type="component" value="Unassembled WGS sequence"/>
</dbReference>
<evidence type="ECO:0000256" key="1">
    <source>
        <dbReference type="SAM" id="MobiDB-lite"/>
    </source>
</evidence>
<gene>
    <name evidence="2" type="ORF">FB474_2588</name>
</gene>
<dbReference type="OrthoDB" id="3291843at2"/>
<accession>A0A542ZLF3</accession>
<dbReference type="AlphaFoldDB" id="A0A542ZLF3"/>
<reference evidence="2 3" key="1">
    <citation type="submission" date="2019-06" db="EMBL/GenBank/DDBJ databases">
        <title>Sequencing the genomes of 1000 actinobacteria strains.</title>
        <authorList>
            <person name="Klenk H.-P."/>
        </authorList>
    </citation>
    <scope>NUCLEOTIDE SEQUENCE [LARGE SCALE GENOMIC DNA]</scope>
    <source>
        <strain evidence="2 3">DSM 18082</strain>
    </source>
</reference>
<evidence type="ECO:0008006" key="4">
    <source>
        <dbReference type="Google" id="ProtNLM"/>
    </source>
</evidence>
<comment type="caution">
    <text evidence="2">The sequence shown here is derived from an EMBL/GenBank/DDBJ whole genome shotgun (WGS) entry which is preliminary data.</text>
</comment>
<dbReference type="RefSeq" id="WP_141789002.1">
    <property type="nucleotide sequence ID" value="NZ_BAAAKX010000001.1"/>
</dbReference>
<sequence length="185" mass="20048">MDAQDLLEHITATVREAKAMPMSASCLVNRAELLEDLDRLRAALPADLDHADALLSDRDAIVASGEARAQDLLRAAHAERERLLEQTEVLVAARERAATVVEDARAEAGRLLSDADDYVDRKLGEFEVVLGQLATQVGNGRERLAARREADLARLGVAEEDDVPLAYDPATEDLGPALDAARHAH</sequence>
<name>A0A542ZLF3_9MICO</name>
<feature type="region of interest" description="Disordered" evidence="1">
    <location>
        <begin position="164"/>
        <end position="185"/>
    </location>
</feature>
<proteinExistence type="predicted"/>
<dbReference type="EMBL" id="VFOQ01000001">
    <property type="protein sequence ID" value="TQL61183.1"/>
    <property type="molecule type" value="Genomic_DNA"/>
</dbReference>
<protein>
    <recommendedName>
        <fullName evidence="4">Cell division septum initiation protein DivIVA</fullName>
    </recommendedName>
</protein>
<keyword evidence="3" id="KW-1185">Reference proteome</keyword>
<evidence type="ECO:0000313" key="2">
    <source>
        <dbReference type="EMBL" id="TQL61183.1"/>
    </source>
</evidence>